<accession>A0AAW1E5B1</accession>
<dbReference type="Pfam" id="PF02892">
    <property type="entry name" value="zf-BED"/>
    <property type="match status" value="1"/>
</dbReference>
<comment type="caution">
    <text evidence="10">The sequence shown here is derived from an EMBL/GenBank/DDBJ whole genome shotgun (WGS) entry which is preliminary data.</text>
</comment>
<dbReference type="GO" id="GO:0003677">
    <property type="term" value="F:DNA binding"/>
    <property type="evidence" value="ECO:0007669"/>
    <property type="project" value="InterPro"/>
</dbReference>
<evidence type="ECO:0000256" key="2">
    <source>
        <dbReference type="ARBA" id="ARBA00022723"/>
    </source>
</evidence>
<dbReference type="AlphaFoldDB" id="A0AAW1E5B1"/>
<keyword evidence="4" id="KW-0862">Zinc</keyword>
<evidence type="ECO:0000256" key="5">
    <source>
        <dbReference type="ARBA" id="ARBA00023015"/>
    </source>
</evidence>
<evidence type="ECO:0000256" key="1">
    <source>
        <dbReference type="ARBA" id="ARBA00004123"/>
    </source>
</evidence>
<evidence type="ECO:0000256" key="8">
    <source>
        <dbReference type="SAM" id="MobiDB-lite"/>
    </source>
</evidence>
<keyword evidence="2" id="KW-0479">Metal-binding</keyword>
<protein>
    <recommendedName>
        <fullName evidence="9">BED-type domain-containing protein</fullName>
    </recommendedName>
</protein>
<dbReference type="Proteomes" id="UP001488805">
    <property type="component" value="Unassembled WGS sequence"/>
</dbReference>
<dbReference type="GO" id="GO:0008270">
    <property type="term" value="F:zinc ion binding"/>
    <property type="evidence" value="ECO:0007669"/>
    <property type="project" value="UniProtKB-KW"/>
</dbReference>
<dbReference type="InterPro" id="IPR003656">
    <property type="entry name" value="Znf_BED"/>
</dbReference>
<dbReference type="InterPro" id="IPR052035">
    <property type="entry name" value="ZnF_BED_domain_contain"/>
</dbReference>
<evidence type="ECO:0000256" key="4">
    <source>
        <dbReference type="ARBA" id="ARBA00022833"/>
    </source>
</evidence>
<dbReference type="GO" id="GO:0009791">
    <property type="term" value="P:post-embryonic development"/>
    <property type="evidence" value="ECO:0007669"/>
    <property type="project" value="UniProtKB-ARBA"/>
</dbReference>
<keyword evidence="3" id="KW-0863">Zinc-finger</keyword>
<dbReference type="GO" id="GO:0005634">
    <property type="term" value="C:nucleus"/>
    <property type="evidence" value="ECO:0007669"/>
    <property type="project" value="UniProtKB-SubCell"/>
</dbReference>
<keyword evidence="7" id="KW-0539">Nucleus</keyword>
<feature type="region of interest" description="Disordered" evidence="8">
    <location>
        <begin position="111"/>
        <end position="131"/>
    </location>
</feature>
<sequence>MAPARKRRVSPVRKHFELISHNKVKCLLCSREPVYNNNTSSMLRHDRALHGNKETNPGGPSSGEKNDVDEALVNMEDSQPFTIVEDKGFRKLVKAFNPTYVLPTRQEDSGLLQEQHHCKGEADTEASQPVTQGSKLWHRFDTTVLQTTTRNDTADATVEVQSTVEKLIFLNKN</sequence>
<evidence type="ECO:0000313" key="10">
    <source>
        <dbReference type="EMBL" id="KAK9517550.1"/>
    </source>
</evidence>
<dbReference type="PANTHER" id="PTHR46481">
    <property type="entry name" value="ZINC FINGER BED DOMAIN-CONTAINING PROTEIN 4"/>
    <property type="match status" value="1"/>
</dbReference>
<feature type="domain" description="BED-type" evidence="9">
    <location>
        <begin position="10"/>
        <end position="45"/>
    </location>
</feature>
<organism evidence="10 11">
    <name type="scientific">Zoarces viviparus</name>
    <name type="common">Viviparous eelpout</name>
    <name type="synonym">Blennius viviparus</name>
    <dbReference type="NCBI Taxonomy" id="48416"/>
    <lineage>
        <taxon>Eukaryota</taxon>
        <taxon>Metazoa</taxon>
        <taxon>Chordata</taxon>
        <taxon>Craniata</taxon>
        <taxon>Vertebrata</taxon>
        <taxon>Euteleostomi</taxon>
        <taxon>Actinopterygii</taxon>
        <taxon>Neopterygii</taxon>
        <taxon>Teleostei</taxon>
        <taxon>Neoteleostei</taxon>
        <taxon>Acanthomorphata</taxon>
        <taxon>Eupercaria</taxon>
        <taxon>Perciformes</taxon>
        <taxon>Cottioidei</taxon>
        <taxon>Zoarcales</taxon>
        <taxon>Zoarcidae</taxon>
        <taxon>Zoarcinae</taxon>
        <taxon>Zoarces</taxon>
    </lineage>
</organism>
<evidence type="ECO:0000259" key="9">
    <source>
        <dbReference type="Pfam" id="PF02892"/>
    </source>
</evidence>
<dbReference type="SUPFAM" id="SSF57667">
    <property type="entry name" value="beta-beta-alpha zinc fingers"/>
    <property type="match status" value="1"/>
</dbReference>
<gene>
    <name evidence="10" type="ORF">VZT92_022913</name>
</gene>
<dbReference type="Gene3D" id="1.10.10.1070">
    <property type="entry name" value="Zinc finger, BED domain-containing"/>
    <property type="match status" value="1"/>
</dbReference>
<keyword evidence="11" id="KW-1185">Reference proteome</keyword>
<dbReference type="PANTHER" id="PTHR46481:SF10">
    <property type="entry name" value="ZINC FINGER BED DOMAIN-CONTAINING PROTEIN 39"/>
    <property type="match status" value="1"/>
</dbReference>
<evidence type="ECO:0000256" key="7">
    <source>
        <dbReference type="ARBA" id="ARBA00023242"/>
    </source>
</evidence>
<evidence type="ECO:0000313" key="11">
    <source>
        <dbReference type="Proteomes" id="UP001488805"/>
    </source>
</evidence>
<proteinExistence type="predicted"/>
<dbReference type="SUPFAM" id="SSF140996">
    <property type="entry name" value="Hermes dimerisation domain"/>
    <property type="match status" value="1"/>
</dbReference>
<dbReference type="InterPro" id="IPR036236">
    <property type="entry name" value="Znf_C2H2_sf"/>
</dbReference>
<name>A0AAW1E5B1_ZOAVI</name>
<evidence type="ECO:0000256" key="6">
    <source>
        <dbReference type="ARBA" id="ARBA00023163"/>
    </source>
</evidence>
<comment type="subcellular location">
    <subcellularLocation>
        <location evidence="1">Nucleus</location>
    </subcellularLocation>
</comment>
<dbReference type="EMBL" id="JBCEZU010000538">
    <property type="protein sequence ID" value="KAK9517550.1"/>
    <property type="molecule type" value="Genomic_DNA"/>
</dbReference>
<reference evidence="10 11" key="1">
    <citation type="journal article" date="2024" name="Genome Biol. Evol.">
        <title>Chromosome-level genome assembly of the viviparous eelpout Zoarces viviparus.</title>
        <authorList>
            <person name="Fuhrmann N."/>
            <person name="Brasseur M.V."/>
            <person name="Bakowski C.E."/>
            <person name="Podsiadlowski L."/>
            <person name="Prost S."/>
            <person name="Krehenwinkel H."/>
            <person name="Mayer C."/>
        </authorList>
    </citation>
    <scope>NUCLEOTIDE SEQUENCE [LARGE SCALE GENOMIC DNA]</scope>
    <source>
        <strain evidence="10">NO-MEL_2022_Ind0_liver</strain>
    </source>
</reference>
<evidence type="ECO:0000256" key="3">
    <source>
        <dbReference type="ARBA" id="ARBA00022771"/>
    </source>
</evidence>
<keyword evidence="6" id="KW-0804">Transcription</keyword>
<keyword evidence="5" id="KW-0805">Transcription regulation</keyword>